<accession>A0A1I5W1W2</accession>
<protein>
    <submittedName>
        <fullName evidence="1">Uncharacterized protein</fullName>
    </submittedName>
</protein>
<proteinExistence type="predicted"/>
<gene>
    <name evidence="1" type="ORF">SAMN05421670_1063</name>
</gene>
<evidence type="ECO:0000313" key="1">
    <source>
        <dbReference type="EMBL" id="SFQ13701.1"/>
    </source>
</evidence>
<sequence>MKLIIEELKKLINDYYRCNNHYLKKEILIDINLLKDALRILERRKFEINTESSLGY</sequence>
<dbReference type="RefSeq" id="WP_175496172.1">
    <property type="nucleotide sequence ID" value="NZ_FOXU01000001.1"/>
</dbReference>
<name>A0A1I5W1W2_9BACI</name>
<reference evidence="2" key="1">
    <citation type="submission" date="2016-10" db="EMBL/GenBank/DDBJ databases">
        <authorList>
            <person name="Varghese N."/>
            <person name="Submissions S."/>
        </authorList>
    </citation>
    <scope>NUCLEOTIDE SEQUENCE [LARGE SCALE GENOMIC DNA]</scope>
    <source>
        <strain evidence="2">DSM 11706</strain>
    </source>
</reference>
<dbReference type="Proteomes" id="UP000198734">
    <property type="component" value="Unassembled WGS sequence"/>
</dbReference>
<keyword evidence="2" id="KW-1185">Reference proteome</keyword>
<dbReference type="AlphaFoldDB" id="A0A1I5W1W2"/>
<evidence type="ECO:0000313" key="2">
    <source>
        <dbReference type="Proteomes" id="UP000198734"/>
    </source>
</evidence>
<organism evidence="1 2">
    <name type="scientific">Psychrobacillus psychrotolerans</name>
    <dbReference type="NCBI Taxonomy" id="126156"/>
    <lineage>
        <taxon>Bacteria</taxon>
        <taxon>Bacillati</taxon>
        <taxon>Bacillota</taxon>
        <taxon>Bacilli</taxon>
        <taxon>Bacillales</taxon>
        <taxon>Bacillaceae</taxon>
        <taxon>Psychrobacillus</taxon>
    </lineage>
</organism>
<dbReference type="EMBL" id="FOXU01000001">
    <property type="protein sequence ID" value="SFQ13701.1"/>
    <property type="molecule type" value="Genomic_DNA"/>
</dbReference>